<proteinExistence type="predicted"/>
<evidence type="ECO:0000313" key="2">
    <source>
        <dbReference type="EMBL" id="STO30976.1"/>
    </source>
</evidence>
<sequence length="67" mass="8086">MGRTLVFNILLVITFEVFMFLNGRKKYRGYVTLKHYVLTLKMPIYQKVLMIKIFIVSFITVLFQIFF</sequence>
<accession>A0A377GVK2</accession>
<keyword evidence="1" id="KW-0812">Transmembrane</keyword>
<evidence type="ECO:0000256" key="1">
    <source>
        <dbReference type="SAM" id="Phobius"/>
    </source>
</evidence>
<dbReference type="OrthoDB" id="90361at2"/>
<protein>
    <submittedName>
        <fullName evidence="2">Uncharacterized protein</fullName>
    </submittedName>
</protein>
<keyword evidence="1" id="KW-1133">Transmembrane helix</keyword>
<keyword evidence="1" id="KW-0472">Membrane</keyword>
<dbReference type="AlphaFoldDB" id="A0A377GVK2"/>
<name>A0A377GVK2_9FUSO</name>
<reference evidence="2 3" key="1">
    <citation type="submission" date="2018-06" db="EMBL/GenBank/DDBJ databases">
        <authorList>
            <consortium name="Pathogen Informatics"/>
            <person name="Doyle S."/>
        </authorList>
    </citation>
    <scope>NUCLEOTIDE SEQUENCE [LARGE SCALE GENOMIC DNA]</scope>
    <source>
        <strain evidence="2 3">NCTC10723</strain>
    </source>
</reference>
<gene>
    <name evidence="2" type="ORF">NCTC10723_00408</name>
</gene>
<dbReference type="EMBL" id="UGGU01000003">
    <property type="protein sequence ID" value="STO30976.1"/>
    <property type="molecule type" value="Genomic_DNA"/>
</dbReference>
<keyword evidence="3" id="KW-1185">Reference proteome</keyword>
<evidence type="ECO:0000313" key="3">
    <source>
        <dbReference type="Proteomes" id="UP000255328"/>
    </source>
</evidence>
<dbReference type="Proteomes" id="UP000255328">
    <property type="component" value="Unassembled WGS sequence"/>
</dbReference>
<organism evidence="2 3">
    <name type="scientific">Fusobacterium necrogenes</name>
    <dbReference type="NCBI Taxonomy" id="858"/>
    <lineage>
        <taxon>Bacteria</taxon>
        <taxon>Fusobacteriati</taxon>
        <taxon>Fusobacteriota</taxon>
        <taxon>Fusobacteriia</taxon>
        <taxon>Fusobacteriales</taxon>
        <taxon>Fusobacteriaceae</taxon>
        <taxon>Fusobacterium</taxon>
    </lineage>
</organism>
<feature type="transmembrane region" description="Helical" evidence="1">
    <location>
        <begin position="44"/>
        <end position="66"/>
    </location>
</feature>
<feature type="transmembrane region" description="Helical" evidence="1">
    <location>
        <begin position="6"/>
        <end position="23"/>
    </location>
</feature>